<keyword evidence="3" id="KW-1185">Reference proteome</keyword>
<dbReference type="SUPFAM" id="SSF56112">
    <property type="entry name" value="Protein kinase-like (PK-like)"/>
    <property type="match status" value="1"/>
</dbReference>
<dbReference type="PROSITE" id="PS50011">
    <property type="entry name" value="PROTEIN_KINASE_DOM"/>
    <property type="match status" value="1"/>
</dbReference>
<feature type="domain" description="Protein kinase" evidence="1">
    <location>
        <begin position="96"/>
        <end position="321"/>
    </location>
</feature>
<protein>
    <recommendedName>
        <fullName evidence="1">Protein kinase domain-containing protein</fullName>
    </recommendedName>
</protein>
<dbReference type="InterPro" id="IPR000719">
    <property type="entry name" value="Prot_kinase_dom"/>
</dbReference>
<dbReference type="EMBL" id="JAOQBH010000011">
    <property type="protein sequence ID" value="KAJ4128920.1"/>
    <property type="molecule type" value="Genomic_DNA"/>
</dbReference>
<proteinExistence type="predicted"/>
<accession>A0ABQ8R875</accession>
<dbReference type="InterPro" id="IPR011009">
    <property type="entry name" value="Kinase-like_dom_sf"/>
</dbReference>
<dbReference type="Gene3D" id="1.10.510.10">
    <property type="entry name" value="Transferase(Phosphotransferase) domain 1"/>
    <property type="match status" value="1"/>
</dbReference>
<organism evidence="2 3">
    <name type="scientific">Fusarium equiseti</name>
    <name type="common">Fusarium scirpi</name>
    <dbReference type="NCBI Taxonomy" id="61235"/>
    <lineage>
        <taxon>Eukaryota</taxon>
        <taxon>Fungi</taxon>
        <taxon>Dikarya</taxon>
        <taxon>Ascomycota</taxon>
        <taxon>Pezizomycotina</taxon>
        <taxon>Sordariomycetes</taxon>
        <taxon>Hypocreomycetidae</taxon>
        <taxon>Hypocreales</taxon>
        <taxon>Nectriaceae</taxon>
        <taxon>Fusarium</taxon>
        <taxon>Fusarium incarnatum-equiseti species complex</taxon>
    </lineage>
</organism>
<reference evidence="2" key="1">
    <citation type="submission" date="2022-09" db="EMBL/GenBank/DDBJ databases">
        <title>Fusarium specimens isolated from Avocado Roots.</title>
        <authorList>
            <person name="Stajich J."/>
            <person name="Roper C."/>
            <person name="Heimlech-Rivalta G."/>
        </authorList>
    </citation>
    <scope>NUCLEOTIDE SEQUENCE</scope>
    <source>
        <strain evidence="2">CF00095</strain>
    </source>
</reference>
<dbReference type="Proteomes" id="UP001152024">
    <property type="component" value="Unassembled WGS sequence"/>
</dbReference>
<evidence type="ECO:0000259" key="1">
    <source>
        <dbReference type="PROSITE" id="PS50011"/>
    </source>
</evidence>
<comment type="caution">
    <text evidence="2">The sequence shown here is derived from an EMBL/GenBank/DDBJ whole genome shotgun (WGS) entry which is preliminary data.</text>
</comment>
<evidence type="ECO:0000313" key="3">
    <source>
        <dbReference type="Proteomes" id="UP001152024"/>
    </source>
</evidence>
<name>A0ABQ8R875_FUSEQ</name>
<sequence>MAELNREASDVAEIIYPTGSIVHLWTKSNNNENMELQVRIKRQMRPWTLSCGMMVSIEAPSDYLHVDAFLKMFDRRGAQQLRQDNGIDAWTEDIEQAFVTGLGSGEVEEFLEKLRTIPDYQDDTEENWNDAENDAFLAAEMRKSFDAEVTTYARLKEYQGKFIPRLINTVTLEQTLSHPTLSAQQQELYRTKGVLLQYLRGFSLRRLADNAPKESWQDIIDQAIRIVHILDDHEILNSDVRPDNFMVVPKNDKYEVFMVDFGMCRCRGEDESDEEWGRVKWIQDEEGAVGFVMRMILRRAGFELCYEPSLRYLAWAPGEDD</sequence>
<evidence type="ECO:0000313" key="2">
    <source>
        <dbReference type="EMBL" id="KAJ4128920.1"/>
    </source>
</evidence>
<gene>
    <name evidence="2" type="ORF">NW768_007444</name>
</gene>